<dbReference type="AlphaFoldDB" id="A0A7D9H6B9"/>
<evidence type="ECO:0000313" key="2">
    <source>
        <dbReference type="EMBL" id="VUX54973.1"/>
    </source>
</evidence>
<protein>
    <submittedName>
        <fullName evidence="2">Uncharacterized protein</fullName>
    </submittedName>
</protein>
<evidence type="ECO:0000256" key="1">
    <source>
        <dbReference type="SAM" id="MobiDB-lite"/>
    </source>
</evidence>
<proteinExistence type="predicted"/>
<name>A0A7D9H6B9_9GAMM</name>
<organism evidence="2">
    <name type="scientific">uncultured Woeseiaceae bacterium</name>
    <dbReference type="NCBI Taxonomy" id="1983305"/>
    <lineage>
        <taxon>Bacteria</taxon>
        <taxon>Pseudomonadati</taxon>
        <taxon>Pseudomonadota</taxon>
        <taxon>Gammaproteobacteria</taxon>
        <taxon>Woeseiales</taxon>
        <taxon>Woeseiaceae</taxon>
        <taxon>environmental samples</taxon>
    </lineage>
</organism>
<feature type="region of interest" description="Disordered" evidence="1">
    <location>
        <begin position="14"/>
        <end position="53"/>
    </location>
</feature>
<gene>
    <name evidence="2" type="ORF">JTBB02_V1_60016</name>
</gene>
<feature type="compositionally biased region" description="Basic and acidic residues" evidence="1">
    <location>
        <begin position="14"/>
        <end position="28"/>
    </location>
</feature>
<dbReference type="EMBL" id="LR633966">
    <property type="protein sequence ID" value="VUX54973.1"/>
    <property type="molecule type" value="Genomic_DNA"/>
</dbReference>
<feature type="compositionally biased region" description="Low complexity" evidence="1">
    <location>
        <begin position="41"/>
        <end position="53"/>
    </location>
</feature>
<sequence>MVWFRQQKGNVRFRGEADLKNARNHDSEGPVSAQSGRRSLQVQVSVDQSVDNF</sequence>
<reference evidence="2" key="1">
    <citation type="submission" date="2019-07" db="EMBL/GenBank/DDBJ databases">
        <authorList>
            <person name="Weber M."/>
            <person name="Kostadinov I."/>
            <person name="Kostadinov D I."/>
        </authorList>
    </citation>
    <scope>NUCLEOTIDE SEQUENCE</scope>
    <source>
        <strain evidence="2">Gfbio:sag-sample-b02:053724c1-46a9-4a36-b237-ea2bf867836b</strain>
    </source>
</reference>
<accession>A0A7D9H6B9</accession>